<comment type="caution">
    <text evidence="2">The sequence shown here is derived from an EMBL/GenBank/DDBJ whole genome shotgun (WGS) entry which is preliminary data.</text>
</comment>
<protein>
    <submittedName>
        <fullName evidence="2">Uncharacterized protein</fullName>
    </submittedName>
</protein>
<feature type="compositionally biased region" description="Polar residues" evidence="1">
    <location>
        <begin position="91"/>
        <end position="101"/>
    </location>
</feature>
<dbReference type="EMBL" id="MZNU01000426">
    <property type="protein sequence ID" value="OWO97702.1"/>
    <property type="molecule type" value="Genomic_DNA"/>
</dbReference>
<feature type="region of interest" description="Disordered" evidence="1">
    <location>
        <begin position="1"/>
        <end position="110"/>
    </location>
</feature>
<feature type="compositionally biased region" description="Basic and acidic residues" evidence="1">
    <location>
        <begin position="1"/>
        <end position="18"/>
    </location>
</feature>
<evidence type="ECO:0000313" key="3">
    <source>
        <dbReference type="Proteomes" id="UP000242519"/>
    </source>
</evidence>
<evidence type="ECO:0000313" key="2">
    <source>
        <dbReference type="EMBL" id="OWO97702.1"/>
    </source>
</evidence>
<dbReference type="InParanoid" id="A0A218YST1"/>
<reference evidence="2 3" key="1">
    <citation type="submission" date="2017-04" db="EMBL/GenBank/DDBJ databases">
        <title>Draft genome sequence of Marssonina coronaria NL1: causal agent of apple blotch.</title>
        <authorList>
            <person name="Cheng Q."/>
        </authorList>
    </citation>
    <scope>NUCLEOTIDE SEQUENCE [LARGE SCALE GENOMIC DNA]</scope>
    <source>
        <strain evidence="2 3">NL1</strain>
    </source>
</reference>
<organism evidence="2 3">
    <name type="scientific">Diplocarpon coronariae</name>
    <dbReference type="NCBI Taxonomy" id="2795749"/>
    <lineage>
        <taxon>Eukaryota</taxon>
        <taxon>Fungi</taxon>
        <taxon>Dikarya</taxon>
        <taxon>Ascomycota</taxon>
        <taxon>Pezizomycotina</taxon>
        <taxon>Leotiomycetes</taxon>
        <taxon>Helotiales</taxon>
        <taxon>Drepanopezizaceae</taxon>
        <taxon>Diplocarpon</taxon>
    </lineage>
</organism>
<dbReference type="AlphaFoldDB" id="A0A218YST1"/>
<dbReference type="Proteomes" id="UP000242519">
    <property type="component" value="Unassembled WGS sequence"/>
</dbReference>
<feature type="compositionally biased region" description="Polar residues" evidence="1">
    <location>
        <begin position="36"/>
        <end position="61"/>
    </location>
</feature>
<sequence>MSSRHSADGTKGRHEGYRPQRPLRSAKALAPLHQTLLRQSPHQQTENCSNSKFANENTSGATRLDPASEAEARMAEEHWAEEEEKLGAAATSYQTQPSSGRASGVDTAPS</sequence>
<gene>
    <name evidence="2" type="ORF">B2J93_2462</name>
</gene>
<proteinExistence type="predicted"/>
<keyword evidence="3" id="KW-1185">Reference proteome</keyword>
<dbReference type="OrthoDB" id="5383057at2759"/>
<accession>A0A218YST1</accession>
<name>A0A218YST1_9HELO</name>
<evidence type="ECO:0000256" key="1">
    <source>
        <dbReference type="SAM" id="MobiDB-lite"/>
    </source>
</evidence>